<sequence length="445" mass="47931">MTTDSLGNPVSYRDQAAIAGLEATVVKLHGYQADPIADIDAVLAEHPDFAMAHAFRAGALATAADRAFEPELLRSLAAAEALAPQANERERGHIAAARAWARGDITGATELWGRTAMEHPRDLLAVQLGQIGDFMLGYSHMLRDRVARVLPHWHRGMPGHGFILGMHAFGLEECGDYARAEASGREAVALNPRDGWAVHAVAHVLEMEGRTGEGIAWLGDTAGSWAPGNMFAFHNWWHLGLFHLDRGEIAEVLRLFDEGVAGGGFGQALELVDGAAMLWRLHVLGHDVGGRWSRVMPGWAARIEDRVFAFNDLHAMMAFIGTDDQAAQRALLASLTRAAEGEGTDAMMAREVGLPACRGFAAFGRGDYAAAITELLPLRGKANRFGGSHAQRDVLSWTLVEAAIRLGDRPLAEGLLAERLAAKPESPVNLGWARRSAALAERHAA</sequence>
<dbReference type="PANTHER" id="PTHR16263:SF4">
    <property type="entry name" value="TETRATRICOPEPTIDE REPEAT PROTEIN 38"/>
    <property type="match status" value="1"/>
</dbReference>
<dbReference type="InterPro" id="IPR011990">
    <property type="entry name" value="TPR-like_helical_dom_sf"/>
</dbReference>
<dbReference type="EMBL" id="CADCTD010000093">
    <property type="protein sequence ID" value="CAA9254894.1"/>
    <property type="molecule type" value="Genomic_DNA"/>
</dbReference>
<dbReference type="PANTHER" id="PTHR16263">
    <property type="entry name" value="TETRATRICOPEPTIDE REPEAT PROTEIN 38"/>
    <property type="match status" value="1"/>
</dbReference>
<evidence type="ECO:0000256" key="4">
    <source>
        <dbReference type="ARBA" id="ARBA00022803"/>
    </source>
</evidence>
<comment type="similarity">
    <text evidence="1">Belongs to the TTC38 family.</text>
</comment>
<dbReference type="AlphaFoldDB" id="A0A6J4IMN1"/>
<accession>A0A6J4IMN1</accession>
<evidence type="ECO:0000256" key="3">
    <source>
        <dbReference type="ARBA" id="ARBA00022737"/>
    </source>
</evidence>
<dbReference type="SUPFAM" id="SSF48452">
    <property type="entry name" value="TPR-like"/>
    <property type="match status" value="1"/>
</dbReference>
<keyword evidence="3" id="KW-0677">Repeat</keyword>
<dbReference type="InterPro" id="IPR033891">
    <property type="entry name" value="TTC38"/>
</dbReference>
<proteinExistence type="inferred from homology"/>
<dbReference type="Gene3D" id="1.25.40.10">
    <property type="entry name" value="Tetratricopeptide repeat domain"/>
    <property type="match status" value="1"/>
</dbReference>
<reference evidence="5" key="1">
    <citation type="submission" date="2020-02" db="EMBL/GenBank/DDBJ databases">
        <authorList>
            <person name="Meier V. D."/>
        </authorList>
    </citation>
    <scope>NUCLEOTIDE SEQUENCE</scope>
    <source>
        <strain evidence="5">AVDCRST_MAG27</strain>
    </source>
</reference>
<name>A0A6J4IMN1_9PROT</name>
<evidence type="ECO:0000256" key="2">
    <source>
        <dbReference type="ARBA" id="ARBA00019992"/>
    </source>
</evidence>
<protein>
    <recommendedName>
        <fullName evidence="2">Tetratricopeptide repeat protein 38</fullName>
    </recommendedName>
</protein>
<gene>
    <name evidence="5" type="ORF">AVDCRST_MAG27-2765</name>
</gene>
<organism evidence="5">
    <name type="scientific">uncultured Craurococcus sp</name>
    <dbReference type="NCBI Taxonomy" id="1135998"/>
    <lineage>
        <taxon>Bacteria</taxon>
        <taxon>Pseudomonadati</taxon>
        <taxon>Pseudomonadota</taxon>
        <taxon>Alphaproteobacteria</taxon>
        <taxon>Acetobacterales</taxon>
        <taxon>Acetobacteraceae</taxon>
        <taxon>Craurococcus</taxon>
        <taxon>environmental samples</taxon>
    </lineage>
</organism>
<dbReference type="CDD" id="cd05804">
    <property type="entry name" value="StaR_like"/>
    <property type="match status" value="1"/>
</dbReference>
<evidence type="ECO:0000313" key="5">
    <source>
        <dbReference type="EMBL" id="CAA9254894.1"/>
    </source>
</evidence>
<evidence type="ECO:0000256" key="1">
    <source>
        <dbReference type="ARBA" id="ARBA00005857"/>
    </source>
</evidence>
<keyword evidence="4" id="KW-0802">TPR repeat</keyword>